<dbReference type="EMBL" id="CP021781">
    <property type="protein sequence ID" value="AXA33349.1"/>
    <property type="molecule type" value="Genomic_DNA"/>
</dbReference>
<reference evidence="2 4" key="1">
    <citation type="submission" date="2017-06" db="EMBL/GenBank/DDBJ databases">
        <title>Complete genome of Francisella adeliensis.</title>
        <authorList>
            <person name="Vallesi A."/>
            <person name="Sjodin A."/>
        </authorList>
    </citation>
    <scope>NUCLEOTIDE SEQUENCE [LARGE SCALE GENOMIC DNA]</scope>
    <source>
        <strain evidence="2 4">FDC440</strain>
    </source>
</reference>
<name>A0A2Z4XX85_9GAMM</name>
<dbReference type="Pfam" id="PF13036">
    <property type="entry name" value="LpoB"/>
    <property type="match status" value="1"/>
</dbReference>
<keyword evidence="1" id="KW-0732">Signal</keyword>
<dbReference type="EMBL" id="CP043424">
    <property type="protein sequence ID" value="QIW11577.1"/>
    <property type="molecule type" value="Genomic_DNA"/>
</dbReference>
<evidence type="ECO:0000313" key="5">
    <source>
        <dbReference type="Proteomes" id="UP000681131"/>
    </source>
</evidence>
<reference evidence="3 5" key="2">
    <citation type="submission" date="2019-08" db="EMBL/GenBank/DDBJ databases">
        <title>Complete genome sequences of Francisella adeliensis (FSC1325 and FSC1326).</title>
        <authorList>
            <person name="Ohrman C."/>
            <person name="Uneklint I."/>
            <person name="Vallesi A."/>
            <person name="Karlsson L."/>
            <person name="Sjodin A."/>
        </authorList>
    </citation>
    <scope>NUCLEOTIDE SEQUENCE [LARGE SCALE GENOMIC DNA]</scope>
    <source>
        <strain evidence="3 5">FSC1325</strain>
    </source>
</reference>
<dbReference type="Proteomes" id="UP000251120">
    <property type="component" value="Chromosome"/>
</dbReference>
<dbReference type="InterPro" id="IPR014094">
    <property type="entry name" value="LpoB"/>
</dbReference>
<sequence>MKKIITLSIAALLSLTGGFADTTNKAQLNSGSTYKSVDERDKLEMFSIAIQPFEVDESKLPKDTNAKVFQRGLNQAIVAEFTQSRKFRVASRDDTDDKAYQKEIEKIINSDSKDDRTKLNKKIGADFILTGNVLSVNSHQKKTSYYGEHFTTWSVSATVAYRVLELATMEVKWSNVVKVNVPTNVANETMQSNDGQFSAIATYLDEQIGSRIADEVIGAIYPLQVLKVIDGEIYFNQGGNRVKEGSIYEVRQSGGTTVDEATGQHVVLDAKVLAKVRITDVMPKYSIGIVVDGSLSKIQKGARSYLVK</sequence>
<evidence type="ECO:0000256" key="1">
    <source>
        <dbReference type="SAM" id="SignalP"/>
    </source>
</evidence>
<dbReference type="KEGG" id="fad:CDH04_02485"/>
<dbReference type="Gene3D" id="3.40.50.10610">
    <property type="entry name" value="ABC-type transport auxiliary lipoprotein component"/>
    <property type="match status" value="1"/>
</dbReference>
<evidence type="ECO:0000313" key="4">
    <source>
        <dbReference type="Proteomes" id="UP000251120"/>
    </source>
</evidence>
<dbReference type="OrthoDB" id="5605661at2"/>
<organism evidence="2 4">
    <name type="scientific">Francisella adeliensis</name>
    <dbReference type="NCBI Taxonomy" id="2007306"/>
    <lineage>
        <taxon>Bacteria</taxon>
        <taxon>Pseudomonadati</taxon>
        <taxon>Pseudomonadota</taxon>
        <taxon>Gammaproteobacteria</taxon>
        <taxon>Thiotrichales</taxon>
        <taxon>Francisellaceae</taxon>
        <taxon>Francisella</taxon>
    </lineage>
</organism>
<evidence type="ECO:0000313" key="3">
    <source>
        <dbReference type="EMBL" id="QIW11577.1"/>
    </source>
</evidence>
<evidence type="ECO:0000313" key="2">
    <source>
        <dbReference type="EMBL" id="AXA33349.1"/>
    </source>
</evidence>
<dbReference type="RefSeq" id="WP_112869522.1">
    <property type="nucleotide sequence ID" value="NZ_CP021781.1"/>
</dbReference>
<accession>A0A2Z4XX85</accession>
<protein>
    <submittedName>
        <fullName evidence="2">Penicillin-binding protein activator LpoB</fullName>
    </submittedName>
</protein>
<keyword evidence="5" id="KW-1185">Reference proteome</keyword>
<dbReference type="Proteomes" id="UP000681131">
    <property type="component" value="Chromosome"/>
</dbReference>
<dbReference type="AlphaFoldDB" id="A0A2Z4XX85"/>
<proteinExistence type="predicted"/>
<feature type="chain" id="PRO_5016426082" evidence="1">
    <location>
        <begin position="21"/>
        <end position="308"/>
    </location>
</feature>
<gene>
    <name evidence="2" type="ORF">CDH04_02485</name>
    <name evidence="3" type="ORF">FZC43_02485</name>
</gene>
<feature type="signal peptide" evidence="1">
    <location>
        <begin position="1"/>
        <end position="20"/>
    </location>
</feature>